<dbReference type="GO" id="GO:0008081">
    <property type="term" value="F:phosphoric diester hydrolase activity"/>
    <property type="evidence" value="ECO:0007669"/>
    <property type="project" value="InterPro"/>
</dbReference>
<feature type="domain" description="GP-PDE" evidence="1">
    <location>
        <begin position="1"/>
        <end position="288"/>
    </location>
</feature>
<evidence type="ECO:0000259" key="1">
    <source>
        <dbReference type="PROSITE" id="PS51704"/>
    </source>
</evidence>
<dbReference type="STRING" id="58919.A0A316YZU0"/>
<dbReference type="PANTHER" id="PTHR46211:SF14">
    <property type="entry name" value="GLYCEROPHOSPHODIESTER PHOSPHODIESTERASE"/>
    <property type="match status" value="1"/>
</dbReference>
<dbReference type="PROSITE" id="PS50007">
    <property type="entry name" value="PIPLC_X_DOMAIN"/>
    <property type="match status" value="1"/>
</dbReference>
<dbReference type="SUPFAM" id="SSF51695">
    <property type="entry name" value="PLC-like phosphodiesterases"/>
    <property type="match status" value="1"/>
</dbReference>
<dbReference type="OrthoDB" id="1058301at2759"/>
<accession>A0A316YZU0</accession>
<protein>
    <submittedName>
        <fullName evidence="2">PLC-like phosphodiesterase</fullName>
    </submittedName>
</protein>
<dbReference type="AlphaFoldDB" id="A0A316YZU0"/>
<dbReference type="GeneID" id="37267501"/>
<dbReference type="RefSeq" id="XP_025595048.1">
    <property type="nucleotide sequence ID" value="XM_025739955.1"/>
</dbReference>
<evidence type="ECO:0000313" key="2">
    <source>
        <dbReference type="EMBL" id="PWN94769.1"/>
    </source>
</evidence>
<keyword evidence="3" id="KW-1185">Reference proteome</keyword>
<dbReference type="GO" id="GO:0006629">
    <property type="term" value="P:lipid metabolic process"/>
    <property type="evidence" value="ECO:0007669"/>
    <property type="project" value="InterPro"/>
</dbReference>
<evidence type="ECO:0000313" key="3">
    <source>
        <dbReference type="Proteomes" id="UP000245946"/>
    </source>
</evidence>
<reference evidence="2 3" key="1">
    <citation type="journal article" date="2018" name="Mol. Biol. Evol.">
        <title>Broad Genomic Sampling Reveals a Smut Pathogenic Ancestry of the Fungal Clade Ustilaginomycotina.</title>
        <authorList>
            <person name="Kijpornyongpan T."/>
            <person name="Mondo S.J."/>
            <person name="Barry K."/>
            <person name="Sandor L."/>
            <person name="Lee J."/>
            <person name="Lipzen A."/>
            <person name="Pangilinan J."/>
            <person name="LaButti K."/>
            <person name="Hainaut M."/>
            <person name="Henrissat B."/>
            <person name="Grigoriev I.V."/>
            <person name="Spatafora J.W."/>
            <person name="Aime M.C."/>
        </authorList>
    </citation>
    <scope>NUCLEOTIDE SEQUENCE [LARGE SCALE GENOMIC DNA]</scope>
    <source>
        <strain evidence="2 3">MCA 4186</strain>
    </source>
</reference>
<dbReference type="InterPro" id="IPR030395">
    <property type="entry name" value="GP_PDE_dom"/>
</dbReference>
<sequence length="324" mass="35427">FDLEGHRGGRGENSEETLFSYARALLAGVTTLELDVGITSDGVPVVWHDEMIMKEKCIGEGVGEYIKELSFEQVKALDCGSLRQTAFPRQQIHPGARIQSLQQFFDFVKCADDGEKVHFNIESKLSPPTPNTTVGPQQFVDTLLSSYRSNNVLSRVTFQSFDWRTIIRAKEQEPSIVTVALIDASDLRPIWTAGIDIEAQEGPDLAQKVAQAAKKANADILSPSHGVGEVEVEGYVPFANKTMVDEAHKLGMKVVPYTPNSLFTAEKLLADGVDGLITDYPTSFSEWARAKNFRLPAPGEAKRISRCVAKAQQAEKSAAGKGKG</sequence>
<dbReference type="Proteomes" id="UP000245946">
    <property type="component" value="Unassembled WGS sequence"/>
</dbReference>
<dbReference type="Pfam" id="PF03009">
    <property type="entry name" value="GDPD"/>
    <property type="match status" value="1"/>
</dbReference>
<dbReference type="InterPro" id="IPR017946">
    <property type="entry name" value="PLC-like_Pdiesterase_TIM-brl"/>
</dbReference>
<feature type="non-terminal residue" evidence="2">
    <location>
        <position position="1"/>
    </location>
</feature>
<dbReference type="PROSITE" id="PS51704">
    <property type="entry name" value="GP_PDE"/>
    <property type="match status" value="1"/>
</dbReference>
<name>A0A316YZU0_9BASI</name>
<dbReference type="PANTHER" id="PTHR46211">
    <property type="entry name" value="GLYCEROPHOSPHORYL DIESTER PHOSPHODIESTERASE"/>
    <property type="match status" value="1"/>
</dbReference>
<dbReference type="EMBL" id="KZ819309">
    <property type="protein sequence ID" value="PWN94769.1"/>
    <property type="molecule type" value="Genomic_DNA"/>
</dbReference>
<feature type="non-terminal residue" evidence="2">
    <location>
        <position position="324"/>
    </location>
</feature>
<proteinExistence type="predicted"/>
<dbReference type="Gene3D" id="3.20.20.190">
    <property type="entry name" value="Phosphatidylinositol (PI) phosphodiesterase"/>
    <property type="match status" value="1"/>
</dbReference>
<organism evidence="2 3">
    <name type="scientific">Tilletiopsis washingtonensis</name>
    <dbReference type="NCBI Taxonomy" id="58919"/>
    <lineage>
        <taxon>Eukaryota</taxon>
        <taxon>Fungi</taxon>
        <taxon>Dikarya</taxon>
        <taxon>Basidiomycota</taxon>
        <taxon>Ustilaginomycotina</taxon>
        <taxon>Exobasidiomycetes</taxon>
        <taxon>Entylomatales</taxon>
        <taxon>Entylomatales incertae sedis</taxon>
        <taxon>Tilletiopsis</taxon>
    </lineage>
</organism>
<gene>
    <name evidence="2" type="ORF">FA09DRAFT_290112</name>
</gene>